<dbReference type="Proteomes" id="UP000671828">
    <property type="component" value="Chromosome"/>
</dbReference>
<name>A0A8T8HY05_9PSEU</name>
<proteinExistence type="predicted"/>
<evidence type="ECO:0000313" key="3">
    <source>
        <dbReference type="Proteomes" id="UP000671828"/>
    </source>
</evidence>
<gene>
    <name evidence="2" type="ORF">J7S33_32000</name>
    <name evidence="1" type="ORF">JOE68_006099</name>
</gene>
<reference evidence="1 4" key="1">
    <citation type="submission" date="2021-01" db="EMBL/GenBank/DDBJ databases">
        <title>Sequencing the genomes of 1000 actinobacteria strains.</title>
        <authorList>
            <person name="Klenk H.-P."/>
        </authorList>
    </citation>
    <scope>NUCLEOTIDE SEQUENCE [LARGE SCALE GENOMIC DNA]</scope>
    <source>
        <strain evidence="1 4">DSM 44581</strain>
    </source>
</reference>
<evidence type="ECO:0000313" key="2">
    <source>
        <dbReference type="EMBL" id="QTR03465.1"/>
    </source>
</evidence>
<evidence type="ECO:0000313" key="1">
    <source>
        <dbReference type="EMBL" id="MBM7815234.1"/>
    </source>
</evidence>
<sequence>MGAGGVIAATALAGVVVVGAGAAAPPDDSAWRGIGLRVLDQVTRDDRDCAANSFGQVRELLTAAPCASLSRMLITLADAEDDVVAVAVAWVEFGAHDTAAEFKRVEDIHGTGDITPLSARLLLRDEITFTAHHYASQQQGSTVVVAEAETTEGQATPEFLRRVAEVAVRTPRP</sequence>
<reference evidence="2" key="2">
    <citation type="submission" date="2021-04" db="EMBL/GenBank/DDBJ databases">
        <title>Saccharothrix algeriensis WGS.</title>
        <authorList>
            <person name="Stuskova K."/>
            <person name="Hakalova E."/>
            <person name="Tebbal A.B."/>
            <person name="Eichmeier A."/>
        </authorList>
    </citation>
    <scope>NUCLEOTIDE SEQUENCE</scope>
    <source>
        <strain evidence="2">NRRL B-24137</strain>
    </source>
</reference>
<dbReference type="Proteomes" id="UP001195724">
    <property type="component" value="Unassembled WGS sequence"/>
</dbReference>
<dbReference type="RefSeq" id="WP_204845774.1">
    <property type="nucleotide sequence ID" value="NZ_JAFBCL010000001.1"/>
</dbReference>
<dbReference type="AlphaFoldDB" id="A0A8T8HY05"/>
<accession>A0A8T8HY05</accession>
<protein>
    <submittedName>
        <fullName evidence="2">Uncharacterized protein</fullName>
    </submittedName>
</protein>
<dbReference type="EMBL" id="CP072788">
    <property type="protein sequence ID" value="QTR03465.1"/>
    <property type="molecule type" value="Genomic_DNA"/>
</dbReference>
<organism evidence="2 3">
    <name type="scientific">Saccharothrix algeriensis</name>
    <dbReference type="NCBI Taxonomy" id="173560"/>
    <lineage>
        <taxon>Bacteria</taxon>
        <taxon>Bacillati</taxon>
        <taxon>Actinomycetota</taxon>
        <taxon>Actinomycetes</taxon>
        <taxon>Pseudonocardiales</taxon>
        <taxon>Pseudonocardiaceae</taxon>
        <taxon>Saccharothrix</taxon>
    </lineage>
</organism>
<dbReference type="EMBL" id="JAFBCL010000001">
    <property type="protein sequence ID" value="MBM7815234.1"/>
    <property type="molecule type" value="Genomic_DNA"/>
</dbReference>
<evidence type="ECO:0000313" key="4">
    <source>
        <dbReference type="Proteomes" id="UP001195724"/>
    </source>
</evidence>
<keyword evidence="4" id="KW-1185">Reference proteome</keyword>